<comment type="caution">
    <text evidence="1">The sequence shown here is derived from an EMBL/GenBank/DDBJ whole genome shotgun (WGS) entry which is preliminary data.</text>
</comment>
<dbReference type="Proteomes" id="UP000032142">
    <property type="component" value="Unassembled WGS sequence"/>
</dbReference>
<dbReference type="AlphaFoldDB" id="A0A0B0MIU5"/>
<reference evidence="2" key="1">
    <citation type="submission" date="2014-09" db="EMBL/GenBank/DDBJ databases">
        <authorList>
            <person name="Mudge J."/>
            <person name="Ramaraj T."/>
            <person name="Lindquist I.E."/>
            <person name="Bharti A.K."/>
            <person name="Sundararajan A."/>
            <person name="Cameron C.T."/>
            <person name="Woodward J.E."/>
            <person name="May G.D."/>
            <person name="Brubaker C."/>
            <person name="Broadhvest J."/>
            <person name="Wilkins T.A."/>
        </authorList>
    </citation>
    <scope>NUCLEOTIDE SEQUENCE</scope>
    <source>
        <strain evidence="2">cv. AKA8401</strain>
    </source>
</reference>
<keyword evidence="2" id="KW-1185">Reference proteome</keyword>
<protein>
    <submittedName>
        <fullName evidence="1">Uncharacterized protein</fullName>
    </submittedName>
</protein>
<organism evidence="1 2">
    <name type="scientific">Gossypium arboreum</name>
    <name type="common">Tree cotton</name>
    <name type="synonym">Gossypium nanking</name>
    <dbReference type="NCBI Taxonomy" id="29729"/>
    <lineage>
        <taxon>Eukaryota</taxon>
        <taxon>Viridiplantae</taxon>
        <taxon>Streptophyta</taxon>
        <taxon>Embryophyta</taxon>
        <taxon>Tracheophyta</taxon>
        <taxon>Spermatophyta</taxon>
        <taxon>Magnoliopsida</taxon>
        <taxon>eudicotyledons</taxon>
        <taxon>Gunneridae</taxon>
        <taxon>Pentapetalae</taxon>
        <taxon>rosids</taxon>
        <taxon>malvids</taxon>
        <taxon>Malvales</taxon>
        <taxon>Malvaceae</taxon>
        <taxon>Malvoideae</taxon>
        <taxon>Gossypium</taxon>
    </lineage>
</organism>
<proteinExistence type="predicted"/>
<accession>A0A0B0MIU5</accession>
<evidence type="ECO:0000313" key="1">
    <source>
        <dbReference type="EMBL" id="KHG02098.1"/>
    </source>
</evidence>
<evidence type="ECO:0000313" key="2">
    <source>
        <dbReference type="Proteomes" id="UP000032142"/>
    </source>
</evidence>
<name>A0A0B0MIU5_GOSAR</name>
<gene>
    <name evidence="1" type="ORF">F383_25568</name>
</gene>
<dbReference type="EMBL" id="JRRC01239879">
    <property type="protein sequence ID" value="KHG02098.1"/>
    <property type="molecule type" value="Genomic_DNA"/>
</dbReference>
<sequence length="28" mass="3088">MQYILCGSGCWSCASYRWLDSPACVADT</sequence>